<evidence type="ECO:0000256" key="3">
    <source>
        <dbReference type="ARBA" id="ARBA00022679"/>
    </source>
</evidence>
<evidence type="ECO:0000256" key="8">
    <source>
        <dbReference type="ARBA" id="ARBA00047454"/>
    </source>
</evidence>
<comment type="catalytic activity">
    <reaction evidence="8">
        <text>L-seryl-[protein] + ATP = O-phospho-L-seryl-[protein] + ADP + H(+)</text>
        <dbReference type="Rhea" id="RHEA:17989"/>
        <dbReference type="Rhea" id="RHEA-COMP:9863"/>
        <dbReference type="Rhea" id="RHEA-COMP:11604"/>
        <dbReference type="ChEBI" id="CHEBI:15378"/>
        <dbReference type="ChEBI" id="CHEBI:29999"/>
        <dbReference type="ChEBI" id="CHEBI:30616"/>
        <dbReference type="ChEBI" id="CHEBI:83421"/>
        <dbReference type="ChEBI" id="CHEBI:456216"/>
        <dbReference type="EC" id="2.7.11.11"/>
    </reaction>
</comment>
<keyword evidence="12" id="KW-1185">Reference proteome</keyword>
<dbReference type="Gene3D" id="3.30.200.20">
    <property type="entry name" value="Phosphorylase Kinase, domain 1"/>
    <property type="match status" value="1"/>
</dbReference>
<feature type="compositionally biased region" description="Basic and acidic residues" evidence="9">
    <location>
        <begin position="12"/>
        <end position="21"/>
    </location>
</feature>
<evidence type="ECO:0000256" key="1">
    <source>
        <dbReference type="ARBA" id="ARBA00012444"/>
    </source>
</evidence>
<evidence type="ECO:0000256" key="7">
    <source>
        <dbReference type="ARBA" id="ARBA00047292"/>
    </source>
</evidence>
<keyword evidence="5 11" id="KW-0418">Kinase</keyword>
<dbReference type="GO" id="GO:0004691">
    <property type="term" value="F:cAMP-dependent protein kinase activity"/>
    <property type="evidence" value="ECO:0007669"/>
    <property type="project" value="UniProtKB-EC"/>
</dbReference>
<feature type="domain" description="Protein kinase" evidence="10">
    <location>
        <begin position="71"/>
        <end position="252"/>
    </location>
</feature>
<protein>
    <recommendedName>
        <fullName evidence="1">cAMP-dependent protein kinase</fullName>
        <ecNumber evidence="1">2.7.11.11</ecNumber>
    </recommendedName>
</protein>
<dbReference type="GO" id="GO:0005524">
    <property type="term" value="F:ATP binding"/>
    <property type="evidence" value="ECO:0007669"/>
    <property type="project" value="UniProtKB-KW"/>
</dbReference>
<proteinExistence type="predicted"/>
<dbReference type="PANTHER" id="PTHR24353">
    <property type="entry name" value="CYCLIC NUCLEOTIDE-DEPENDENT PROTEIN KINASE"/>
    <property type="match status" value="1"/>
</dbReference>
<comment type="caution">
    <text evidence="11">The sequence shown here is derived from an EMBL/GenBank/DDBJ whole genome shotgun (WGS) entry which is preliminary data.</text>
</comment>
<organism evidence="11 12">
    <name type="scientific">Grifola frondosa</name>
    <name type="common">Maitake</name>
    <name type="synonym">Polyporus frondosus</name>
    <dbReference type="NCBI Taxonomy" id="5627"/>
    <lineage>
        <taxon>Eukaryota</taxon>
        <taxon>Fungi</taxon>
        <taxon>Dikarya</taxon>
        <taxon>Basidiomycota</taxon>
        <taxon>Agaricomycotina</taxon>
        <taxon>Agaricomycetes</taxon>
        <taxon>Polyporales</taxon>
        <taxon>Grifolaceae</taxon>
        <taxon>Grifola</taxon>
    </lineage>
</organism>
<dbReference type="OrthoDB" id="10252171at2759"/>
<accession>A0A1C7LP36</accession>
<dbReference type="SUPFAM" id="SSF56112">
    <property type="entry name" value="Protein kinase-like (PK-like)"/>
    <property type="match status" value="1"/>
</dbReference>
<keyword evidence="6" id="KW-0067">ATP-binding</keyword>
<evidence type="ECO:0000256" key="5">
    <source>
        <dbReference type="ARBA" id="ARBA00022777"/>
    </source>
</evidence>
<dbReference type="Gene3D" id="1.10.510.10">
    <property type="entry name" value="Transferase(Phosphotransferase) domain 1"/>
    <property type="match status" value="1"/>
</dbReference>
<evidence type="ECO:0000313" key="11">
    <source>
        <dbReference type="EMBL" id="OBZ65739.1"/>
    </source>
</evidence>
<evidence type="ECO:0000313" key="12">
    <source>
        <dbReference type="Proteomes" id="UP000092993"/>
    </source>
</evidence>
<evidence type="ECO:0000256" key="2">
    <source>
        <dbReference type="ARBA" id="ARBA00022527"/>
    </source>
</evidence>
<dbReference type="Pfam" id="PF00069">
    <property type="entry name" value="Pkinase"/>
    <property type="match status" value="1"/>
</dbReference>
<feature type="region of interest" description="Disordered" evidence="9">
    <location>
        <begin position="1"/>
        <end position="22"/>
    </location>
</feature>
<dbReference type="STRING" id="5627.A0A1C7LP36"/>
<evidence type="ECO:0000256" key="4">
    <source>
        <dbReference type="ARBA" id="ARBA00022741"/>
    </source>
</evidence>
<name>A0A1C7LP36_GRIFR</name>
<evidence type="ECO:0000256" key="6">
    <source>
        <dbReference type="ARBA" id="ARBA00022840"/>
    </source>
</evidence>
<keyword evidence="4" id="KW-0547">Nucleotide-binding</keyword>
<dbReference type="EC" id="2.7.11.11" evidence="1"/>
<gene>
    <name evidence="11" type="primary">PRKACG</name>
    <name evidence="11" type="ORF">A0H81_14351</name>
</gene>
<keyword evidence="3" id="KW-0808">Transferase</keyword>
<evidence type="ECO:0000256" key="9">
    <source>
        <dbReference type="SAM" id="MobiDB-lite"/>
    </source>
</evidence>
<comment type="catalytic activity">
    <reaction evidence="7">
        <text>L-threonyl-[protein] + ATP = O-phospho-L-threonyl-[protein] + ADP + H(+)</text>
        <dbReference type="Rhea" id="RHEA:46608"/>
        <dbReference type="Rhea" id="RHEA-COMP:11060"/>
        <dbReference type="Rhea" id="RHEA-COMP:11605"/>
        <dbReference type="ChEBI" id="CHEBI:15378"/>
        <dbReference type="ChEBI" id="CHEBI:30013"/>
        <dbReference type="ChEBI" id="CHEBI:30616"/>
        <dbReference type="ChEBI" id="CHEBI:61977"/>
        <dbReference type="ChEBI" id="CHEBI:456216"/>
        <dbReference type="EC" id="2.7.11.11"/>
    </reaction>
</comment>
<dbReference type="Proteomes" id="UP000092993">
    <property type="component" value="Unassembled WGS sequence"/>
</dbReference>
<dbReference type="EMBL" id="LUGG01000041">
    <property type="protein sequence ID" value="OBZ65739.1"/>
    <property type="molecule type" value="Genomic_DNA"/>
</dbReference>
<dbReference type="PROSITE" id="PS50011">
    <property type="entry name" value="PROTEIN_KINASE_DOM"/>
    <property type="match status" value="1"/>
</dbReference>
<sequence>MAPIRSTRSKHHDVNGVRDSGKGFSPYRLATVASGSKLLITPERNPRDRHLRRDPRPKRLQLKDLECIRRLVNIDQVLEGTVLSTSSASPRTSDTRDDPSLAQFAMKSVDKAYWRSVEREKDALNPKELKNIERRALVSLPWNPFIAGVLDAFSDKRNLYLMFELSPCVSLHHHIRAHGPVSDDAAKFYLANIMLGVEFLHSHGLVHRTSSQATSFMNANGYLSLGDFGEATPANEDGRWSQVGTGRIWHQS</sequence>
<dbReference type="InterPro" id="IPR000719">
    <property type="entry name" value="Prot_kinase_dom"/>
</dbReference>
<dbReference type="AlphaFoldDB" id="A0A1C7LP36"/>
<evidence type="ECO:0000259" key="10">
    <source>
        <dbReference type="PROSITE" id="PS50011"/>
    </source>
</evidence>
<dbReference type="InterPro" id="IPR011009">
    <property type="entry name" value="Kinase-like_dom_sf"/>
</dbReference>
<keyword evidence="2" id="KW-0723">Serine/threonine-protein kinase</keyword>
<reference evidence="11 12" key="1">
    <citation type="submission" date="2016-03" db="EMBL/GenBank/DDBJ databases">
        <title>Whole genome sequencing of Grifola frondosa 9006-11.</title>
        <authorList>
            <person name="Min B."/>
            <person name="Park H."/>
            <person name="Kim J.-G."/>
            <person name="Cho H."/>
            <person name="Oh Y.-L."/>
            <person name="Kong W.-S."/>
            <person name="Choi I.-G."/>
        </authorList>
    </citation>
    <scope>NUCLEOTIDE SEQUENCE [LARGE SCALE GENOMIC DNA]</scope>
    <source>
        <strain evidence="11 12">9006-11</strain>
    </source>
</reference>